<evidence type="ECO:0000256" key="1">
    <source>
        <dbReference type="ARBA" id="ARBA00022723"/>
    </source>
</evidence>
<evidence type="ECO:0000256" key="2">
    <source>
        <dbReference type="ARBA" id="ARBA00022771"/>
    </source>
</evidence>
<keyword evidence="2" id="KW-0863">Zinc-finger</keyword>
<dbReference type="EMBL" id="JAMSHJ010000004">
    <property type="protein sequence ID" value="KAI5416962.1"/>
    <property type="molecule type" value="Genomic_DNA"/>
</dbReference>
<feature type="non-terminal residue" evidence="6">
    <location>
        <position position="102"/>
    </location>
</feature>
<name>A0A9D5ALX3_PEA</name>
<evidence type="ECO:0000313" key="7">
    <source>
        <dbReference type="Proteomes" id="UP001058974"/>
    </source>
</evidence>
<feature type="transmembrane region" description="Helical" evidence="4">
    <location>
        <begin position="82"/>
        <end position="101"/>
    </location>
</feature>
<protein>
    <recommendedName>
        <fullName evidence="5">GRF-type domain-containing protein</fullName>
    </recommendedName>
</protein>
<accession>A0A9D5ALX3</accession>
<evidence type="ECO:0000256" key="4">
    <source>
        <dbReference type="SAM" id="Phobius"/>
    </source>
</evidence>
<keyword evidence="4" id="KW-1133">Transmembrane helix</keyword>
<keyword evidence="3" id="KW-0862">Zinc</keyword>
<dbReference type="Gramene" id="Psat04G0181800-T1">
    <property type="protein sequence ID" value="KAI5416962.1"/>
    <property type="gene ID" value="KIW84_041818"/>
</dbReference>
<keyword evidence="4" id="KW-0472">Membrane</keyword>
<dbReference type="AlphaFoldDB" id="A0A9D5ALX3"/>
<reference evidence="6 7" key="1">
    <citation type="journal article" date="2022" name="Nat. Genet.">
        <title>Improved pea reference genome and pan-genome highlight genomic features and evolutionary characteristics.</title>
        <authorList>
            <person name="Yang T."/>
            <person name="Liu R."/>
            <person name="Luo Y."/>
            <person name="Hu S."/>
            <person name="Wang D."/>
            <person name="Wang C."/>
            <person name="Pandey M.K."/>
            <person name="Ge S."/>
            <person name="Xu Q."/>
            <person name="Li N."/>
            <person name="Li G."/>
            <person name="Huang Y."/>
            <person name="Saxena R.K."/>
            <person name="Ji Y."/>
            <person name="Li M."/>
            <person name="Yan X."/>
            <person name="He Y."/>
            <person name="Liu Y."/>
            <person name="Wang X."/>
            <person name="Xiang C."/>
            <person name="Varshney R.K."/>
            <person name="Ding H."/>
            <person name="Gao S."/>
            <person name="Zong X."/>
        </authorList>
    </citation>
    <scope>NUCLEOTIDE SEQUENCE [LARGE SCALE GENOMIC DNA]</scope>
    <source>
        <strain evidence="6 7">cv. Zhongwan 6</strain>
    </source>
</reference>
<keyword evidence="7" id="KW-1185">Reference proteome</keyword>
<proteinExistence type="predicted"/>
<comment type="caution">
    <text evidence="6">The sequence shown here is derived from an EMBL/GenBank/DDBJ whole genome shotgun (WGS) entry which is preliminary data.</text>
</comment>
<evidence type="ECO:0000259" key="5">
    <source>
        <dbReference type="Pfam" id="PF06839"/>
    </source>
</evidence>
<dbReference type="InterPro" id="IPR010666">
    <property type="entry name" value="Znf_GRF"/>
</dbReference>
<gene>
    <name evidence="6" type="ORF">KIW84_041818</name>
</gene>
<evidence type="ECO:0000313" key="6">
    <source>
        <dbReference type="EMBL" id="KAI5416962.1"/>
    </source>
</evidence>
<evidence type="ECO:0000256" key="3">
    <source>
        <dbReference type="ARBA" id="ARBA00022833"/>
    </source>
</evidence>
<dbReference type="GO" id="GO:0008270">
    <property type="term" value="F:zinc ion binding"/>
    <property type="evidence" value="ECO:0007669"/>
    <property type="project" value="UniProtKB-KW"/>
</dbReference>
<dbReference type="Proteomes" id="UP001058974">
    <property type="component" value="Chromosome 4"/>
</dbReference>
<keyword evidence="4" id="KW-0812">Transmembrane</keyword>
<organism evidence="6 7">
    <name type="scientific">Pisum sativum</name>
    <name type="common">Garden pea</name>
    <name type="synonym">Lathyrus oleraceus</name>
    <dbReference type="NCBI Taxonomy" id="3888"/>
    <lineage>
        <taxon>Eukaryota</taxon>
        <taxon>Viridiplantae</taxon>
        <taxon>Streptophyta</taxon>
        <taxon>Embryophyta</taxon>
        <taxon>Tracheophyta</taxon>
        <taxon>Spermatophyta</taxon>
        <taxon>Magnoliopsida</taxon>
        <taxon>eudicotyledons</taxon>
        <taxon>Gunneridae</taxon>
        <taxon>Pentapetalae</taxon>
        <taxon>rosids</taxon>
        <taxon>fabids</taxon>
        <taxon>Fabales</taxon>
        <taxon>Fabaceae</taxon>
        <taxon>Papilionoideae</taxon>
        <taxon>50 kb inversion clade</taxon>
        <taxon>NPAAA clade</taxon>
        <taxon>Hologalegina</taxon>
        <taxon>IRL clade</taxon>
        <taxon>Fabeae</taxon>
        <taxon>Lathyrus</taxon>
    </lineage>
</organism>
<dbReference type="Pfam" id="PF06839">
    <property type="entry name" value="Zn_ribbon_GRF"/>
    <property type="match status" value="1"/>
</dbReference>
<feature type="domain" description="GRF-type" evidence="5">
    <location>
        <begin position="50"/>
        <end position="81"/>
    </location>
</feature>
<sequence length="102" mass="11556">NNSLFPLFPIPSSSLVLPSQSRKTSSSVLLSLSDRNLHSSSLSFRIIELTCPCGNGYLIRKVTTKGPNMDRPYYKCPGFDKASLEIIFVHFYFMLYILTFII</sequence>
<keyword evidence="1" id="KW-0479">Metal-binding</keyword>